<dbReference type="GO" id="GO:0005230">
    <property type="term" value="F:extracellular ligand-gated monoatomic ion channel activity"/>
    <property type="evidence" value="ECO:0007669"/>
    <property type="project" value="InterPro"/>
</dbReference>
<keyword evidence="4" id="KW-1185">Reference proteome</keyword>
<feature type="transmembrane region" description="Helical" evidence="1">
    <location>
        <begin position="290"/>
        <end position="308"/>
    </location>
</feature>
<evidence type="ECO:0000313" key="5">
    <source>
        <dbReference type="RefSeq" id="XP_022823642.1"/>
    </source>
</evidence>
<dbReference type="RefSeq" id="XP_022823642.1">
    <property type="nucleotide sequence ID" value="XM_022967874.1"/>
</dbReference>
<sequence>MTKFTYILLLMYLLKFSLAKDCANNKREPEYVTWLKNLLEDMCPSSKKPPAGNNTVYVFMDVGRISFEADKEVFTAQTTLNITWRDERLKWDPDKYHGIKDTEIGEYSSWIPKFELINVEDFFNFEISTLYSCKIYNTGVVTCRHRMLHETWCGVKLTNWPYDVQECSLEFGHEYMTVNLRTAISDEYTAGWHVSEIKQENNASGKPGVTVTLVLVREAAGLSAIFIYPALVLTVLNIVTLFLDVRRNVRLAVGCFTLFGHYYLLIQLDIDMPKGNAFTPTILLYYRDSIILTIITILLTFFLTKLCSVSSKPHNYIKIINNFVCDNKYSDYLVFPKWESDDVTVDLKSSNEDYVIFANVVNSVFMFLIVFAYFGLFISKIPK</sequence>
<dbReference type="CDD" id="cd18989">
    <property type="entry name" value="LGIC_ECD_cation"/>
    <property type="match status" value="1"/>
</dbReference>
<dbReference type="OrthoDB" id="5975154at2759"/>
<dbReference type="GO" id="GO:0004888">
    <property type="term" value="F:transmembrane signaling receptor activity"/>
    <property type="evidence" value="ECO:0007669"/>
    <property type="project" value="InterPro"/>
</dbReference>
<evidence type="ECO:0000256" key="1">
    <source>
        <dbReference type="SAM" id="Phobius"/>
    </source>
</evidence>
<proteinExistence type="predicted"/>
<dbReference type="SUPFAM" id="SSF63712">
    <property type="entry name" value="Nicotinic receptor ligand binding domain-like"/>
    <property type="match status" value="1"/>
</dbReference>
<keyword evidence="1" id="KW-1133">Transmembrane helix</keyword>
<keyword evidence="1" id="KW-0812">Transmembrane</keyword>
<evidence type="ECO:0000259" key="3">
    <source>
        <dbReference type="Pfam" id="PF02931"/>
    </source>
</evidence>
<dbReference type="PANTHER" id="PTHR18945">
    <property type="entry name" value="NEUROTRANSMITTER GATED ION CHANNEL"/>
    <property type="match status" value="1"/>
</dbReference>
<dbReference type="Proteomes" id="UP000301870">
    <property type="component" value="Chromosome 18"/>
</dbReference>
<feature type="transmembrane region" description="Helical" evidence="1">
    <location>
        <begin position="251"/>
        <end position="270"/>
    </location>
</feature>
<feature type="transmembrane region" description="Helical" evidence="1">
    <location>
        <begin position="354"/>
        <end position="378"/>
    </location>
</feature>
<feature type="chain" id="PRO_5039952102" evidence="2">
    <location>
        <begin position="20"/>
        <end position="383"/>
    </location>
</feature>
<name>A0A9J7E834_SPOLT</name>
<keyword evidence="1" id="KW-0472">Membrane</keyword>
<dbReference type="GeneID" id="111354420"/>
<evidence type="ECO:0000313" key="4">
    <source>
        <dbReference type="Proteomes" id="UP000301870"/>
    </source>
</evidence>
<evidence type="ECO:0000256" key="2">
    <source>
        <dbReference type="SAM" id="SignalP"/>
    </source>
</evidence>
<gene>
    <name evidence="5" type="primary">LOC111354420</name>
</gene>
<accession>A0A9J7E834</accession>
<dbReference type="AlphaFoldDB" id="A0A9J7E834"/>
<dbReference type="InterPro" id="IPR006201">
    <property type="entry name" value="Neur_channel"/>
</dbReference>
<reference evidence="5" key="1">
    <citation type="submission" date="2025-08" db="UniProtKB">
        <authorList>
            <consortium name="RefSeq"/>
        </authorList>
    </citation>
    <scope>IDENTIFICATION</scope>
    <source>
        <strain evidence="5">Ishihara</strain>
        <tissue evidence="5">Whole body</tissue>
    </source>
</reference>
<protein>
    <submittedName>
        <fullName evidence="5">Acetylcholine receptor subunit beta-like</fullName>
    </submittedName>
</protein>
<dbReference type="InterPro" id="IPR038050">
    <property type="entry name" value="Neuro_actylchol_rec"/>
</dbReference>
<dbReference type="GO" id="GO:0016020">
    <property type="term" value="C:membrane"/>
    <property type="evidence" value="ECO:0007669"/>
    <property type="project" value="InterPro"/>
</dbReference>
<organism evidence="4 5">
    <name type="scientific">Spodoptera litura</name>
    <name type="common">Asian cotton leafworm</name>
    <dbReference type="NCBI Taxonomy" id="69820"/>
    <lineage>
        <taxon>Eukaryota</taxon>
        <taxon>Metazoa</taxon>
        <taxon>Ecdysozoa</taxon>
        <taxon>Arthropoda</taxon>
        <taxon>Hexapoda</taxon>
        <taxon>Insecta</taxon>
        <taxon>Pterygota</taxon>
        <taxon>Neoptera</taxon>
        <taxon>Endopterygota</taxon>
        <taxon>Lepidoptera</taxon>
        <taxon>Glossata</taxon>
        <taxon>Ditrysia</taxon>
        <taxon>Noctuoidea</taxon>
        <taxon>Noctuidae</taxon>
        <taxon>Amphipyrinae</taxon>
        <taxon>Spodoptera</taxon>
    </lineage>
</organism>
<dbReference type="KEGG" id="sliu:111354420"/>
<dbReference type="Gene3D" id="1.20.58.390">
    <property type="entry name" value="Neurotransmitter-gated ion-channel transmembrane domain"/>
    <property type="match status" value="1"/>
</dbReference>
<dbReference type="InterPro" id="IPR006202">
    <property type="entry name" value="Neur_chan_lig-bd"/>
</dbReference>
<dbReference type="InterPro" id="IPR036734">
    <property type="entry name" value="Neur_chan_lig-bd_sf"/>
</dbReference>
<feature type="signal peptide" evidence="2">
    <location>
        <begin position="1"/>
        <end position="19"/>
    </location>
</feature>
<dbReference type="Gene3D" id="2.70.170.10">
    <property type="entry name" value="Neurotransmitter-gated ion-channel ligand-binding domain"/>
    <property type="match status" value="1"/>
</dbReference>
<feature type="domain" description="Neurotransmitter-gated ion-channel ligand-binding" evidence="3">
    <location>
        <begin position="56"/>
        <end position="173"/>
    </location>
</feature>
<feature type="transmembrane region" description="Helical" evidence="1">
    <location>
        <begin position="219"/>
        <end position="239"/>
    </location>
</feature>
<keyword evidence="2" id="KW-0732">Signal</keyword>
<dbReference type="Pfam" id="PF02931">
    <property type="entry name" value="Neur_chan_LBD"/>
    <property type="match status" value="1"/>
</dbReference>